<dbReference type="Gene3D" id="1.10.10.10">
    <property type="entry name" value="Winged helix-like DNA-binding domain superfamily/Winged helix DNA-binding domain"/>
    <property type="match status" value="1"/>
</dbReference>
<dbReference type="GO" id="GO:0006355">
    <property type="term" value="P:regulation of DNA-templated transcription"/>
    <property type="evidence" value="ECO:0007669"/>
    <property type="project" value="InterPro"/>
</dbReference>
<dbReference type="InterPro" id="IPR016032">
    <property type="entry name" value="Sig_transdc_resp-reg_C-effctor"/>
</dbReference>
<evidence type="ECO:0000313" key="6">
    <source>
        <dbReference type="EMBL" id="CUA79415.1"/>
    </source>
</evidence>
<dbReference type="SMART" id="SM00862">
    <property type="entry name" value="Trans_reg_C"/>
    <property type="match status" value="1"/>
</dbReference>
<evidence type="ECO:0000256" key="1">
    <source>
        <dbReference type="ARBA" id="ARBA00023015"/>
    </source>
</evidence>
<dbReference type="Gene3D" id="1.25.40.10">
    <property type="entry name" value="Tetratricopeptide repeat domain"/>
    <property type="match status" value="1"/>
</dbReference>
<accession>A0A0K6GL29</accession>
<evidence type="ECO:0000259" key="5">
    <source>
        <dbReference type="PROSITE" id="PS51755"/>
    </source>
</evidence>
<keyword evidence="3" id="KW-0804">Transcription</keyword>
<feature type="domain" description="OmpR/PhoB-type" evidence="5">
    <location>
        <begin position="203"/>
        <end position="306"/>
    </location>
</feature>
<dbReference type="InterPro" id="IPR001867">
    <property type="entry name" value="OmpR/PhoB-type_DNA-bd"/>
</dbReference>
<dbReference type="PROSITE" id="PS51755">
    <property type="entry name" value="OMPR_PHOB"/>
    <property type="match status" value="1"/>
</dbReference>
<dbReference type="SUPFAM" id="SSF48452">
    <property type="entry name" value="TPR-like"/>
    <property type="match status" value="1"/>
</dbReference>
<dbReference type="GO" id="GO:0000160">
    <property type="term" value="P:phosphorelay signal transduction system"/>
    <property type="evidence" value="ECO:0007669"/>
    <property type="project" value="InterPro"/>
</dbReference>
<reference evidence="7" key="1">
    <citation type="submission" date="2015-08" db="EMBL/GenBank/DDBJ databases">
        <authorList>
            <person name="Varghese N."/>
        </authorList>
    </citation>
    <scope>NUCLEOTIDE SEQUENCE [LARGE SCALE GENOMIC DNA]</scope>
    <source>
        <strain evidence="7">DSM 27374</strain>
    </source>
</reference>
<organism evidence="6 7">
    <name type="scientific">Anoxybacillus suryakundensis</name>
    <dbReference type="NCBI Taxonomy" id="1325335"/>
    <lineage>
        <taxon>Bacteria</taxon>
        <taxon>Bacillati</taxon>
        <taxon>Bacillota</taxon>
        <taxon>Bacilli</taxon>
        <taxon>Bacillales</taxon>
        <taxon>Anoxybacillaceae</taxon>
        <taxon>Anoxybacillus</taxon>
    </lineage>
</organism>
<dbReference type="EMBL" id="CYGZ01000004">
    <property type="protein sequence ID" value="CUA79415.1"/>
    <property type="molecule type" value="Genomic_DNA"/>
</dbReference>
<dbReference type="GO" id="GO:0003677">
    <property type="term" value="F:DNA binding"/>
    <property type="evidence" value="ECO:0007669"/>
    <property type="project" value="UniProtKB-UniRule"/>
</dbReference>
<keyword evidence="2 4" id="KW-0238">DNA-binding</keyword>
<proteinExistence type="predicted"/>
<dbReference type="Pfam" id="PF00486">
    <property type="entry name" value="Trans_reg_C"/>
    <property type="match status" value="1"/>
</dbReference>
<keyword evidence="7" id="KW-1185">Reference proteome</keyword>
<evidence type="ECO:0000256" key="3">
    <source>
        <dbReference type="ARBA" id="ARBA00023163"/>
    </source>
</evidence>
<dbReference type="InterPro" id="IPR011990">
    <property type="entry name" value="TPR-like_helical_dom_sf"/>
</dbReference>
<name>A0A0K6GL29_9BACL</name>
<evidence type="ECO:0000313" key="7">
    <source>
        <dbReference type="Proteomes" id="UP000182738"/>
    </source>
</evidence>
<dbReference type="SUPFAM" id="SSF46894">
    <property type="entry name" value="C-terminal effector domain of the bipartite response regulators"/>
    <property type="match status" value="1"/>
</dbReference>
<gene>
    <name evidence="6" type="ORF">Ga0061060_10411</name>
</gene>
<protein>
    <submittedName>
        <fullName evidence="6">Transcriptional regulatory protein, C terminal</fullName>
    </submittedName>
</protein>
<evidence type="ECO:0000256" key="2">
    <source>
        <dbReference type="ARBA" id="ARBA00023125"/>
    </source>
</evidence>
<evidence type="ECO:0000256" key="4">
    <source>
        <dbReference type="PROSITE-ProRule" id="PRU01091"/>
    </source>
</evidence>
<dbReference type="AlphaFoldDB" id="A0A0K6GL29"/>
<dbReference type="Proteomes" id="UP000182738">
    <property type="component" value="Unassembled WGS sequence"/>
</dbReference>
<dbReference type="InterPro" id="IPR036388">
    <property type="entry name" value="WH-like_DNA-bd_sf"/>
</dbReference>
<sequence length="315" mass="36935">MTKEELLNWEDDWLERECVDEGDELYAWLEEGIELYKKLIQVDPKESRYFVTLAELYLQWGRDEKIRKGNYHSASRLLKQASIYAPTKPDAFYHLSFILADEDQRWEAVLFYAKEALEKGIDGSKRIKLLCNIALAYARLGYTQQAMRYIKEASETDQIGEHRWFMELYMDRIKKGMTKPILLKEQENERKIVSKREADKLKDEAIDGKCIVLDLSADEKYIHASKDVVRLERKEAEILGYLMEHQMKSCSKRSIEQAVWHDRPVSSSAVKRYIASLRRKLAQAMGRTDISDHILVTTEDGYVWKVDIPSVVLRK</sequence>
<keyword evidence="1" id="KW-0805">Transcription regulation</keyword>
<feature type="DNA-binding region" description="OmpR/PhoB-type" evidence="4">
    <location>
        <begin position="203"/>
        <end position="306"/>
    </location>
</feature>